<gene>
    <name evidence="2" type="ORF">CPT_Sycamore_041</name>
</gene>
<name>A0A873WPI1_9CAUD</name>
<protein>
    <submittedName>
        <fullName evidence="2">Uncharacterized protein</fullName>
    </submittedName>
</protein>
<feature type="compositionally biased region" description="Pro residues" evidence="1">
    <location>
        <begin position="44"/>
        <end position="55"/>
    </location>
</feature>
<evidence type="ECO:0000313" key="2">
    <source>
        <dbReference type="EMBL" id="QPB09581.1"/>
    </source>
</evidence>
<sequence length="55" mass="5601">MSTPTEPTPEAPPVVEPVEPDYGTPTVATGEGGETKWEDGSATPPAPEPTEPPTA</sequence>
<dbReference type="EMBL" id="MT701593">
    <property type="protein sequence ID" value="QPB09581.1"/>
    <property type="molecule type" value="Genomic_DNA"/>
</dbReference>
<accession>A0A873WPI1</accession>
<proteinExistence type="predicted"/>
<reference evidence="2" key="1">
    <citation type="submission" date="2020-07" db="EMBL/GenBank/DDBJ databases">
        <title>Complete genome sequence of Streptomyces phage Sycamore.</title>
        <authorList>
            <person name="Zhang X.-H."/>
            <person name="Rivera M."/>
            <person name="Marquez A."/>
            <person name="Clark J.D."/>
            <person name="Hernandez I."/>
            <person name="Liu M."/>
            <person name="Burrowes B.H."/>
        </authorList>
    </citation>
    <scope>NUCLEOTIDE SEQUENCE</scope>
</reference>
<evidence type="ECO:0000313" key="3">
    <source>
        <dbReference type="Proteomes" id="UP000663175"/>
    </source>
</evidence>
<feature type="compositionally biased region" description="Pro residues" evidence="1">
    <location>
        <begin position="1"/>
        <end position="15"/>
    </location>
</feature>
<dbReference type="Proteomes" id="UP000663175">
    <property type="component" value="Segment"/>
</dbReference>
<keyword evidence="3" id="KW-1185">Reference proteome</keyword>
<organism evidence="2 3">
    <name type="scientific">Streptomyces phage Sycamore</name>
    <dbReference type="NCBI Taxonomy" id="2767589"/>
    <lineage>
        <taxon>Viruses</taxon>
        <taxon>Duplodnaviria</taxon>
        <taxon>Heunggongvirae</taxon>
        <taxon>Uroviricota</taxon>
        <taxon>Caudoviricetes</taxon>
        <taxon>Colingsworthviridae</taxon>
        <taxon>Sycamorevirus</taxon>
        <taxon>Sycamorevirus sycamore</taxon>
    </lineage>
</organism>
<evidence type="ECO:0000256" key="1">
    <source>
        <dbReference type="SAM" id="MobiDB-lite"/>
    </source>
</evidence>
<feature type="region of interest" description="Disordered" evidence="1">
    <location>
        <begin position="1"/>
        <end position="55"/>
    </location>
</feature>